<keyword evidence="2" id="KW-0597">Phosphoprotein</keyword>
<dbReference type="InterPro" id="IPR051414">
    <property type="entry name" value="Adenylate-forming_Reductase"/>
</dbReference>
<dbReference type="GeneID" id="36558938"/>
<dbReference type="InterPro" id="IPR006162">
    <property type="entry name" value="Ppantetheine_attach_site"/>
</dbReference>
<accession>A0A2I2GMP5</accession>
<dbReference type="Pfam" id="PF00501">
    <property type="entry name" value="AMP-binding"/>
    <property type="match status" value="1"/>
</dbReference>
<dbReference type="PANTHER" id="PTHR43439">
    <property type="entry name" value="PHENYLACETATE-COENZYME A LIGASE"/>
    <property type="match status" value="1"/>
</dbReference>
<dbReference type="Pfam" id="PF23562">
    <property type="entry name" value="AMP-binding_C_3"/>
    <property type="match status" value="1"/>
</dbReference>
<dbReference type="InterPro" id="IPR020806">
    <property type="entry name" value="PKS_PP-bd"/>
</dbReference>
<evidence type="ECO:0000256" key="1">
    <source>
        <dbReference type="ARBA" id="ARBA00022450"/>
    </source>
</evidence>
<sequence>MPQFHTPQQAGKRLFVNIVDELASSNPTQPLGIIPNGSDIKDGFRHLTAKELADAVNATAWWIEKEIGKGTGEETVAYMGNNDIRYLLFILACHKTSHKLLLPSTRLSNDAYEHILNVTGCKTFFFSTKFERRVSEIKELRPDTLYKEVPGVGDIVKAMGVQPHPFSKSFEEAEDQAALIIHSSGTTGMPKPIPLTHGYLATIDFNKHVADRAGRPSTTPNCFTSSQPILATTPAFHLMGLLPYMHAIYFQIPFVNLPDKPLSVELMIDAIRATRPAGALLPPSLLDDMSQSQEALECLGTLDSVYFAGAPLSRETGDKISKHTQLISVIGSTEMGLILSLVPEKQEDWDHFEWCPEYGVDMQHVGEGLYELVIPRRENSRSIHGIFHTFPDKQEYRTNDLFVQHPSNPNLWKYHGRRDDVIVLSNGEKLNPVTLEMIVGSHPRIGRALLIGQSRFETSLIIEPKWEEEGQIDKKEFIDDVWPTVQQANETVPNYGRIAKNKIRLASRDKPFKVTPKGTTQRNAVNRDYKDEIEAIYTAAEAEGQEKLPESLDEGSMVSFVRHIVCSLLSREDIAPEDDLYGAGLDSLQTIQLAKILAKATSFQLPDADRQPITAQHIYAHSTVSQLAQFLRTVLRGDIVSVASRTERVNNMVAKYTRELPALAQENIDLPEKSTVILTGSTGSLGTYLLHSLLQDESVAKVYCFNRSDAHSRQTKSFQEKGLPAARLHDISKVEFLTVAFGEPKFGLSSDKYQELLDTVDVIIHNAWKVNFNHPLESFENPHIKGLYEFVKFSIDSKYRAHVSFVSSVSTIGGWTEQMGPEVPELPIEDPAAALEQGYGESKHVSERICLEASRRSSVPTSIFRVGQIAGPTTKEGAWNVDEWVPTLVKTSKSLGKVPDSLGGYEVDWVPVDTLATIIVELLHTRRKQLVDTLTAFFNLVNPSKAPWASMIPAIQDKYPVEAVPMNQWIEELENIKSPSDDDVREKPALKLLDFYNGLAGGKEMLSAEISVSRTKEASKTMAALGPISRDEMMNWLNQWDF</sequence>
<organism evidence="4 5">
    <name type="scientific">Aspergillus steynii IBT 23096</name>
    <dbReference type="NCBI Taxonomy" id="1392250"/>
    <lineage>
        <taxon>Eukaryota</taxon>
        <taxon>Fungi</taxon>
        <taxon>Dikarya</taxon>
        <taxon>Ascomycota</taxon>
        <taxon>Pezizomycotina</taxon>
        <taxon>Eurotiomycetes</taxon>
        <taxon>Eurotiomycetidae</taxon>
        <taxon>Eurotiales</taxon>
        <taxon>Aspergillaceae</taxon>
        <taxon>Aspergillus</taxon>
        <taxon>Aspergillus subgen. Circumdati</taxon>
    </lineage>
</organism>
<dbReference type="InterPro" id="IPR000873">
    <property type="entry name" value="AMP-dep_synth/lig_dom"/>
</dbReference>
<dbReference type="Gene3D" id="3.40.50.12780">
    <property type="entry name" value="N-terminal domain of ligase-like"/>
    <property type="match status" value="1"/>
</dbReference>
<dbReference type="InterPro" id="IPR009081">
    <property type="entry name" value="PP-bd_ACP"/>
</dbReference>
<dbReference type="InterPro" id="IPR013120">
    <property type="entry name" value="FAR_NAD-bd"/>
</dbReference>
<dbReference type="VEuPathDB" id="FungiDB:P170DRAFT_451957"/>
<dbReference type="InterPro" id="IPR020845">
    <property type="entry name" value="AMP-binding_CS"/>
</dbReference>
<dbReference type="OrthoDB" id="429813at2759"/>
<gene>
    <name evidence="4" type="ORF">P170DRAFT_451957</name>
</gene>
<dbReference type="InterPro" id="IPR036291">
    <property type="entry name" value="NAD(P)-bd_dom_sf"/>
</dbReference>
<dbReference type="PROSITE" id="PS00455">
    <property type="entry name" value="AMP_BINDING"/>
    <property type="match status" value="1"/>
</dbReference>
<dbReference type="SUPFAM" id="SSF51735">
    <property type="entry name" value="NAD(P)-binding Rossmann-fold domains"/>
    <property type="match status" value="1"/>
</dbReference>
<dbReference type="PROSITE" id="PS50075">
    <property type="entry name" value="CARRIER"/>
    <property type="match status" value="1"/>
</dbReference>
<proteinExistence type="predicted"/>
<evidence type="ECO:0000256" key="2">
    <source>
        <dbReference type="ARBA" id="ARBA00022553"/>
    </source>
</evidence>
<protein>
    <submittedName>
        <fullName evidence="4">NRPS-like enzyme</fullName>
    </submittedName>
</protein>
<dbReference type="InterPro" id="IPR036736">
    <property type="entry name" value="ACP-like_sf"/>
</dbReference>
<dbReference type="Proteomes" id="UP000234275">
    <property type="component" value="Unassembled WGS sequence"/>
</dbReference>
<dbReference type="InterPro" id="IPR042099">
    <property type="entry name" value="ANL_N_sf"/>
</dbReference>
<comment type="caution">
    <text evidence="4">The sequence shown here is derived from an EMBL/GenBank/DDBJ whole genome shotgun (WGS) entry which is preliminary data.</text>
</comment>
<dbReference type="Pfam" id="PF00550">
    <property type="entry name" value="PP-binding"/>
    <property type="match status" value="1"/>
</dbReference>
<dbReference type="RefSeq" id="XP_024709421.1">
    <property type="nucleotide sequence ID" value="XM_024851239.1"/>
</dbReference>
<dbReference type="SUPFAM" id="SSF47336">
    <property type="entry name" value="ACP-like"/>
    <property type="match status" value="1"/>
</dbReference>
<dbReference type="Gene3D" id="3.40.50.720">
    <property type="entry name" value="NAD(P)-binding Rossmann-like Domain"/>
    <property type="match status" value="1"/>
</dbReference>
<dbReference type="GO" id="GO:0031177">
    <property type="term" value="F:phosphopantetheine binding"/>
    <property type="evidence" value="ECO:0007669"/>
    <property type="project" value="InterPro"/>
</dbReference>
<feature type="domain" description="Carrier" evidence="3">
    <location>
        <begin position="552"/>
        <end position="635"/>
    </location>
</feature>
<dbReference type="PROSITE" id="PS00012">
    <property type="entry name" value="PHOSPHOPANTETHEINE"/>
    <property type="match status" value="1"/>
</dbReference>
<keyword evidence="1" id="KW-0596">Phosphopantetheine</keyword>
<name>A0A2I2GMP5_9EURO</name>
<dbReference type="PANTHER" id="PTHR43439:SF2">
    <property type="entry name" value="ENZYME, PUTATIVE (JCVI)-RELATED"/>
    <property type="match status" value="1"/>
</dbReference>
<evidence type="ECO:0000313" key="5">
    <source>
        <dbReference type="Proteomes" id="UP000234275"/>
    </source>
</evidence>
<keyword evidence="5" id="KW-1185">Reference proteome</keyword>
<reference evidence="4 5" key="1">
    <citation type="submission" date="2016-12" db="EMBL/GenBank/DDBJ databases">
        <title>The genomes of Aspergillus section Nigri reveals drivers in fungal speciation.</title>
        <authorList>
            <consortium name="DOE Joint Genome Institute"/>
            <person name="Vesth T.C."/>
            <person name="Nybo J."/>
            <person name="Theobald S."/>
            <person name="Brandl J."/>
            <person name="Frisvad J.C."/>
            <person name="Nielsen K.F."/>
            <person name="Lyhne E.K."/>
            <person name="Kogle M.E."/>
            <person name="Kuo A."/>
            <person name="Riley R."/>
            <person name="Clum A."/>
            <person name="Nolan M."/>
            <person name="Lipzen A."/>
            <person name="Salamov A."/>
            <person name="Henrissat B."/>
            <person name="Wiebenga A."/>
            <person name="De Vries R.P."/>
            <person name="Grigoriev I.V."/>
            <person name="Mortensen U.H."/>
            <person name="Andersen M.R."/>
            <person name="Baker S.E."/>
        </authorList>
    </citation>
    <scope>NUCLEOTIDE SEQUENCE [LARGE SCALE GENOMIC DNA]</scope>
    <source>
        <strain evidence="4 5">IBT 23096</strain>
    </source>
</reference>
<dbReference type="Gene3D" id="1.10.1200.10">
    <property type="entry name" value="ACP-like"/>
    <property type="match status" value="1"/>
</dbReference>
<dbReference type="SMART" id="SM00823">
    <property type="entry name" value="PKS_PP"/>
    <property type="match status" value="1"/>
</dbReference>
<evidence type="ECO:0000259" key="3">
    <source>
        <dbReference type="PROSITE" id="PS50075"/>
    </source>
</evidence>
<dbReference type="EMBL" id="MSFO01000001">
    <property type="protein sequence ID" value="PLB54119.1"/>
    <property type="molecule type" value="Genomic_DNA"/>
</dbReference>
<evidence type="ECO:0000313" key="4">
    <source>
        <dbReference type="EMBL" id="PLB54119.1"/>
    </source>
</evidence>
<dbReference type="SUPFAM" id="SSF56801">
    <property type="entry name" value="Acetyl-CoA synthetase-like"/>
    <property type="match status" value="1"/>
</dbReference>
<dbReference type="STRING" id="1392250.A0A2I2GMP5"/>
<dbReference type="Pfam" id="PF07993">
    <property type="entry name" value="NAD_binding_4"/>
    <property type="match status" value="1"/>
</dbReference>
<dbReference type="AlphaFoldDB" id="A0A2I2GMP5"/>